<organism evidence="2 3">
    <name type="scientific">Caballeronia udeis</name>
    <dbReference type="NCBI Taxonomy" id="1232866"/>
    <lineage>
        <taxon>Bacteria</taxon>
        <taxon>Pseudomonadati</taxon>
        <taxon>Pseudomonadota</taxon>
        <taxon>Betaproteobacteria</taxon>
        <taxon>Burkholderiales</taxon>
        <taxon>Burkholderiaceae</taxon>
        <taxon>Caballeronia</taxon>
    </lineage>
</organism>
<dbReference type="AlphaFoldDB" id="A0A158K3J9"/>
<protein>
    <submittedName>
        <fullName evidence="2">Uncharacterized protein</fullName>
    </submittedName>
</protein>
<proteinExistence type="predicted"/>
<sequence>MTELIGEASKAQQPPRVTLQGKAESPPVFEVVLDQRDHSGGGLHVSLPGQGKATAVSLGRSTLT</sequence>
<dbReference type="EMBL" id="FCOK02000185">
    <property type="protein sequence ID" value="SAL75051.1"/>
    <property type="molecule type" value="Genomic_DNA"/>
</dbReference>
<name>A0A158K3J9_9BURK</name>
<feature type="region of interest" description="Disordered" evidence="1">
    <location>
        <begin position="1"/>
        <end position="24"/>
    </location>
</feature>
<gene>
    <name evidence="2" type="ORF">AWB69_09274</name>
</gene>
<reference evidence="2 3" key="1">
    <citation type="submission" date="2016-01" db="EMBL/GenBank/DDBJ databases">
        <authorList>
            <person name="Oliw E.H."/>
        </authorList>
    </citation>
    <scope>NUCLEOTIDE SEQUENCE [LARGE SCALE GENOMIC DNA]</scope>
    <source>
        <strain evidence="2">LMG 27134</strain>
    </source>
</reference>
<accession>A0A158K3J9</accession>
<evidence type="ECO:0000313" key="2">
    <source>
        <dbReference type="EMBL" id="SAL75051.1"/>
    </source>
</evidence>
<evidence type="ECO:0000313" key="3">
    <source>
        <dbReference type="Proteomes" id="UP000054683"/>
    </source>
</evidence>
<feature type="region of interest" description="Disordered" evidence="1">
    <location>
        <begin position="38"/>
        <end position="64"/>
    </location>
</feature>
<evidence type="ECO:0000256" key="1">
    <source>
        <dbReference type="SAM" id="MobiDB-lite"/>
    </source>
</evidence>
<dbReference type="Proteomes" id="UP000054683">
    <property type="component" value="Unassembled WGS sequence"/>
</dbReference>